<keyword evidence="4" id="KW-0233">DNA recombination</keyword>
<feature type="domain" description="Tyr recombinase" evidence="5">
    <location>
        <begin position="130"/>
        <end position="320"/>
    </location>
</feature>
<dbReference type="Pfam" id="PF14659">
    <property type="entry name" value="Phage_int_SAM_3"/>
    <property type="match status" value="1"/>
</dbReference>
<dbReference type="SUPFAM" id="SSF56349">
    <property type="entry name" value="DNA breaking-rejoining enzymes"/>
    <property type="match status" value="1"/>
</dbReference>
<dbReference type="PANTHER" id="PTHR30349">
    <property type="entry name" value="PHAGE INTEGRASE-RELATED"/>
    <property type="match status" value="1"/>
</dbReference>
<accession>A0A7H9EMN9</accession>
<dbReference type="Gene3D" id="1.10.150.130">
    <property type="match status" value="1"/>
</dbReference>
<evidence type="ECO:0000256" key="4">
    <source>
        <dbReference type="ARBA" id="ARBA00023172"/>
    </source>
</evidence>
<dbReference type="EMBL" id="CP047418">
    <property type="protein sequence ID" value="QLL78781.1"/>
    <property type="molecule type" value="Genomic_DNA"/>
</dbReference>
<dbReference type="GO" id="GO:0003677">
    <property type="term" value="F:DNA binding"/>
    <property type="evidence" value="ECO:0007669"/>
    <property type="project" value="UniProtKB-KW"/>
</dbReference>
<reference evidence="6 7" key="1">
    <citation type="submission" date="2020-01" db="EMBL/GenBank/DDBJ databases">
        <title>Complete and circular genome sequences of six lactobacillus isolates from horses.</title>
        <authorList>
            <person name="Hassan H.M."/>
        </authorList>
    </citation>
    <scope>NUCLEOTIDE SEQUENCE [LARGE SCALE GENOMIC DNA]</scope>
    <source>
        <strain evidence="6 7">1A</strain>
    </source>
</reference>
<gene>
    <name evidence="6" type="ORF">GTO87_02710</name>
</gene>
<dbReference type="InterPro" id="IPR013762">
    <property type="entry name" value="Integrase-like_cat_sf"/>
</dbReference>
<dbReference type="InterPro" id="IPR050090">
    <property type="entry name" value="Tyrosine_recombinase_XerCD"/>
</dbReference>
<dbReference type="GO" id="GO:0006310">
    <property type="term" value="P:DNA recombination"/>
    <property type="evidence" value="ECO:0007669"/>
    <property type="project" value="UniProtKB-KW"/>
</dbReference>
<dbReference type="CDD" id="cd01189">
    <property type="entry name" value="INT_ICEBs1_C_like"/>
    <property type="match status" value="1"/>
</dbReference>
<dbReference type="PROSITE" id="PS51898">
    <property type="entry name" value="TYR_RECOMBINASE"/>
    <property type="match status" value="1"/>
</dbReference>
<evidence type="ECO:0000256" key="3">
    <source>
        <dbReference type="ARBA" id="ARBA00023125"/>
    </source>
</evidence>
<sequence length="339" mass="39185">MREARLWASRIEADQSLGAIKASKNILFSDYFKEWYTTYKAPKVAPITLSRYKIVYKVLKNNFKGVKLDKMNRTKYQRFINEYGASHAKDTVHKLNALVRSCVKSALLDEVIAKDFTQGIELVYNTNKTRKVDYLEYDELMKLTELTASKLNHNFTSRYIILTAIFTGARISEILALTWKDIDFKNNTITINKSWDYHFKTGFKPTKTAASNRTISAPQLLLGWLKQLQGNDKKMVFTNQYGTLPTPTAVNKTLRKLLKECGLHKKNFHFHSLRHTHVAYLLYNGVDIYVISQRLGHSDISVTTKKYAYLLNKHTKKENDKINSALDQLVNKKISLNKD</sequence>
<evidence type="ECO:0000256" key="2">
    <source>
        <dbReference type="ARBA" id="ARBA00022908"/>
    </source>
</evidence>
<evidence type="ECO:0000256" key="1">
    <source>
        <dbReference type="ARBA" id="ARBA00008857"/>
    </source>
</evidence>
<evidence type="ECO:0000313" key="6">
    <source>
        <dbReference type="EMBL" id="QLL78781.1"/>
    </source>
</evidence>
<keyword evidence="3" id="KW-0238">DNA-binding</keyword>
<dbReference type="Proteomes" id="UP000510886">
    <property type="component" value="Chromosome"/>
</dbReference>
<dbReference type="PANTHER" id="PTHR30349:SF64">
    <property type="entry name" value="PROPHAGE INTEGRASE INTD-RELATED"/>
    <property type="match status" value="1"/>
</dbReference>
<proteinExistence type="inferred from homology"/>
<evidence type="ECO:0000313" key="7">
    <source>
        <dbReference type="Proteomes" id="UP000510886"/>
    </source>
</evidence>
<name>A0A7H9EMN9_9LACO</name>
<evidence type="ECO:0000259" key="5">
    <source>
        <dbReference type="PROSITE" id="PS51898"/>
    </source>
</evidence>
<organism evidence="6 7">
    <name type="scientific">Ligilactobacillus saerimneri</name>
    <dbReference type="NCBI Taxonomy" id="228229"/>
    <lineage>
        <taxon>Bacteria</taxon>
        <taxon>Bacillati</taxon>
        <taxon>Bacillota</taxon>
        <taxon>Bacilli</taxon>
        <taxon>Lactobacillales</taxon>
        <taxon>Lactobacillaceae</taxon>
        <taxon>Ligilactobacillus</taxon>
    </lineage>
</organism>
<dbReference type="Gene3D" id="1.10.443.10">
    <property type="entry name" value="Intergrase catalytic core"/>
    <property type="match status" value="1"/>
</dbReference>
<dbReference type="KEGG" id="lsw:GTO87_02710"/>
<comment type="similarity">
    <text evidence="1">Belongs to the 'phage' integrase family.</text>
</comment>
<dbReference type="InterPro" id="IPR004107">
    <property type="entry name" value="Integrase_SAM-like_N"/>
</dbReference>
<dbReference type="Pfam" id="PF00589">
    <property type="entry name" value="Phage_integrase"/>
    <property type="match status" value="1"/>
</dbReference>
<dbReference type="InterPro" id="IPR011010">
    <property type="entry name" value="DNA_brk_join_enz"/>
</dbReference>
<dbReference type="AlphaFoldDB" id="A0A7H9EMN9"/>
<keyword evidence="2" id="KW-0229">DNA integration</keyword>
<dbReference type="InterPro" id="IPR002104">
    <property type="entry name" value="Integrase_catalytic"/>
</dbReference>
<dbReference type="GO" id="GO:0015074">
    <property type="term" value="P:DNA integration"/>
    <property type="evidence" value="ECO:0007669"/>
    <property type="project" value="UniProtKB-KW"/>
</dbReference>
<dbReference type="InterPro" id="IPR010998">
    <property type="entry name" value="Integrase_recombinase_N"/>
</dbReference>
<protein>
    <submittedName>
        <fullName evidence="6">Tyrosine-type recombinase/integrase</fullName>
    </submittedName>
</protein>